<name>A0A8S9RLR1_BRACR</name>
<evidence type="ECO:0000256" key="1">
    <source>
        <dbReference type="SAM" id="MobiDB-lite"/>
    </source>
</evidence>
<evidence type="ECO:0000313" key="3">
    <source>
        <dbReference type="Proteomes" id="UP000712600"/>
    </source>
</evidence>
<dbReference type="Proteomes" id="UP000712600">
    <property type="component" value="Unassembled WGS sequence"/>
</dbReference>
<evidence type="ECO:0000313" key="2">
    <source>
        <dbReference type="EMBL" id="KAF3573843.1"/>
    </source>
</evidence>
<sequence length="285" mass="31030">MALGFDLYLRCGGYWSSKDDYHGGEVHEGGRRAADGFTLQSVLTLVEYIGYEDNMNQVSWFPPETPEKKEDITNDVIMSKVVHYSIGAGAMMLFIVREDDPYMGRHRNMRGSLNDAEDEGDIGNKSANEDNRVNDSSSSDSETEERGGMIEQDDPFGVSDSEGGGSVVDDNPTIFMLGQQFSNIAAFKTAITKYAKKNVCGGSQVLLIAAALELLLEHTKRSTIVHGRCCCGGGGVGCCNGGGVVPADDESGPLFVVCIFEESDPIWSTHSPPLLEFYYLQCFVL</sequence>
<feature type="region of interest" description="Disordered" evidence="1">
    <location>
        <begin position="106"/>
        <end position="163"/>
    </location>
</feature>
<protein>
    <submittedName>
        <fullName evidence="2">Uncharacterized protein</fullName>
    </submittedName>
</protein>
<accession>A0A8S9RLR1</accession>
<dbReference type="AlphaFoldDB" id="A0A8S9RLR1"/>
<organism evidence="2 3">
    <name type="scientific">Brassica cretica</name>
    <name type="common">Mustard</name>
    <dbReference type="NCBI Taxonomy" id="69181"/>
    <lineage>
        <taxon>Eukaryota</taxon>
        <taxon>Viridiplantae</taxon>
        <taxon>Streptophyta</taxon>
        <taxon>Embryophyta</taxon>
        <taxon>Tracheophyta</taxon>
        <taxon>Spermatophyta</taxon>
        <taxon>Magnoliopsida</taxon>
        <taxon>eudicotyledons</taxon>
        <taxon>Gunneridae</taxon>
        <taxon>Pentapetalae</taxon>
        <taxon>rosids</taxon>
        <taxon>malvids</taxon>
        <taxon>Brassicales</taxon>
        <taxon>Brassicaceae</taxon>
        <taxon>Brassiceae</taxon>
        <taxon>Brassica</taxon>
    </lineage>
</organism>
<reference evidence="2" key="1">
    <citation type="submission" date="2019-12" db="EMBL/GenBank/DDBJ databases">
        <title>Genome sequencing and annotation of Brassica cretica.</title>
        <authorList>
            <person name="Studholme D.J."/>
            <person name="Sarris P."/>
        </authorList>
    </citation>
    <scope>NUCLEOTIDE SEQUENCE</scope>
    <source>
        <strain evidence="2">PFS-109/04</strain>
        <tissue evidence="2">Leaf</tissue>
    </source>
</reference>
<proteinExistence type="predicted"/>
<comment type="caution">
    <text evidence="2">The sequence shown here is derived from an EMBL/GenBank/DDBJ whole genome shotgun (WGS) entry which is preliminary data.</text>
</comment>
<dbReference type="EMBL" id="QGKX02000095">
    <property type="protein sequence ID" value="KAF3573843.1"/>
    <property type="molecule type" value="Genomic_DNA"/>
</dbReference>
<gene>
    <name evidence="2" type="ORF">F2Q69_00058357</name>
</gene>